<feature type="binding site" evidence="8">
    <location>
        <begin position="78"/>
        <end position="81"/>
    </location>
    <ligand>
        <name>substrate</name>
    </ligand>
</feature>
<feature type="domain" description="PurM-like N-terminal" evidence="9">
    <location>
        <begin position="417"/>
        <end position="537"/>
    </location>
</feature>
<dbReference type="Pfam" id="PF18072">
    <property type="entry name" value="FGAR-AT_linker"/>
    <property type="match status" value="1"/>
</dbReference>
<evidence type="ECO:0000259" key="9">
    <source>
        <dbReference type="Pfam" id="PF00586"/>
    </source>
</evidence>
<feature type="active site" evidence="8">
    <location>
        <position position="33"/>
    </location>
</feature>
<dbReference type="GO" id="GO:0005524">
    <property type="term" value="F:ATP binding"/>
    <property type="evidence" value="ECO:0007669"/>
    <property type="project" value="UniProtKB-UniRule"/>
</dbReference>
<dbReference type="PANTHER" id="PTHR43555:SF1">
    <property type="entry name" value="PHOSPHORIBOSYLFORMYLGLYCINAMIDINE SYNTHASE SUBUNIT PURL"/>
    <property type="match status" value="1"/>
</dbReference>
<feature type="binding site" evidence="8">
    <location>
        <position position="36"/>
    </location>
    <ligand>
        <name>ATP</name>
        <dbReference type="ChEBI" id="CHEBI:30616"/>
    </ligand>
</feature>
<feature type="binding site" evidence="8">
    <location>
        <position position="224"/>
    </location>
    <ligand>
        <name>substrate</name>
    </ligand>
</feature>
<feature type="binding site" evidence="8">
    <location>
        <position position="77"/>
    </location>
    <ligand>
        <name>Mg(2+)</name>
        <dbReference type="ChEBI" id="CHEBI:18420"/>
        <label>1</label>
    </ligand>
</feature>
<keyword evidence="4 8" id="KW-0547">Nucleotide-binding</keyword>
<evidence type="ECO:0000259" key="11">
    <source>
        <dbReference type="Pfam" id="PF18072"/>
    </source>
</evidence>
<dbReference type="CDD" id="cd02203">
    <property type="entry name" value="PurL_repeat1"/>
    <property type="match status" value="1"/>
</dbReference>
<feature type="binding site" evidence="8">
    <location>
        <position position="510"/>
    </location>
    <ligand>
        <name>ATP</name>
        <dbReference type="ChEBI" id="CHEBI:30616"/>
    </ligand>
</feature>
<dbReference type="SUPFAM" id="SSF56042">
    <property type="entry name" value="PurM C-terminal domain-like"/>
    <property type="match status" value="2"/>
</dbReference>
<comment type="similarity">
    <text evidence="8">Belongs to the FGAMS family.</text>
</comment>
<keyword evidence="5 8" id="KW-0658">Purine biosynthesis</keyword>
<evidence type="ECO:0000256" key="3">
    <source>
        <dbReference type="ARBA" id="ARBA00022723"/>
    </source>
</evidence>
<feature type="domain" description="PurM-like C-terminal" evidence="10">
    <location>
        <begin position="549"/>
        <end position="680"/>
    </location>
</feature>
<evidence type="ECO:0000259" key="10">
    <source>
        <dbReference type="Pfam" id="PF02769"/>
    </source>
</evidence>
<dbReference type="GO" id="GO:0000287">
    <property type="term" value="F:magnesium ion binding"/>
    <property type="evidence" value="ECO:0007669"/>
    <property type="project" value="UniProtKB-UniRule"/>
</dbReference>
<dbReference type="NCBIfam" id="TIGR01736">
    <property type="entry name" value="FGAM_synth_II"/>
    <property type="match status" value="1"/>
</dbReference>
<sequence length="710" mass="76108">MLPREDFEVITRALGREPNIVEQGCFLNLWSEHCSYRSSASVLSTLPTTGERVLVGPGDDAAVVRLENGWALAIGMESHNHPSYVDPYNGAATGVGGIVRDILSMGARPIALMDPLYFGGLEKPKNVYLFEHVVAGIADYGNCIGVPVVRGEVFFHDSYSGNPLVNVVCIGLVREENITTSVSKRAGDALVLIGSTTGRDGLGGASFASRDLSSCSDEDRPSVQIGDPYTEKLLIEATLEAIQKGLVRACKDLGAAGLTGASTELAAKGGLGLRIYADRVPLREEGLTAYEILIAESQERMVLEVAPENVDEVLSIAERYDLAHAVVGELTEEKRFVVMFRGEVVVDVPIDLLVGGAPMYERESTPRIAVSAERAPEAHDLKEVLLGLLSSPNIASKEWVYRQYDHEVQIRTHTKPGEDAGVLVCPEGFTLALSCGCNPRHVSLSPYDGTALSVLENASNLAVKGAEPIAIVNCLNFADPEDREVYFDFAESVRGLAEAARLLGVPVVGGNVSFYNESEEFDTKVLPTPSIGMVGIVRSRHIPPMHPVEGLELVLVGDTHAELGGSEYCALMGSDGGAAPTMRREYVKNIEAVRRAVEMGLVSAAHDLSLGGLAVGVCKMAAKCGAVVELDEAANGLTPTELLFSESYGRFLLATKEASTLIEELGDVPAWHIGHTGEEDVHISVRGQRVVLHSDELLRADGSLTRLMRV</sequence>
<keyword evidence="7 8" id="KW-0460">Magnesium</keyword>
<dbReference type="Gene3D" id="3.90.650.10">
    <property type="entry name" value="PurM-like C-terminal domain"/>
    <property type="match status" value="2"/>
</dbReference>
<feature type="binding site" evidence="8">
    <location>
        <position position="101"/>
    </location>
    <ligand>
        <name>Mg(2+)</name>
        <dbReference type="ChEBI" id="CHEBI:18420"/>
        <label>2</label>
    </ligand>
</feature>
<dbReference type="InterPro" id="IPR016188">
    <property type="entry name" value="PurM-like_N"/>
</dbReference>
<dbReference type="Pfam" id="PF02769">
    <property type="entry name" value="AIRS_C"/>
    <property type="match status" value="2"/>
</dbReference>
<dbReference type="EC" id="6.3.5.3" evidence="8"/>
<evidence type="ECO:0000256" key="2">
    <source>
        <dbReference type="ARBA" id="ARBA00022598"/>
    </source>
</evidence>
<dbReference type="NCBIfam" id="NF002290">
    <property type="entry name" value="PRK01213.1"/>
    <property type="match status" value="1"/>
</dbReference>
<keyword evidence="1 8" id="KW-0963">Cytoplasm</keyword>
<dbReference type="PIRSF" id="PIRSF001587">
    <property type="entry name" value="FGAM_synthase_II"/>
    <property type="match status" value="1"/>
</dbReference>
<keyword evidence="3 8" id="KW-0479">Metal-binding</keyword>
<evidence type="ECO:0000256" key="6">
    <source>
        <dbReference type="ARBA" id="ARBA00022840"/>
    </source>
</evidence>
<dbReference type="InterPro" id="IPR010074">
    <property type="entry name" value="PRibForGlyAmidine_synth_PurL"/>
</dbReference>
<evidence type="ECO:0000256" key="1">
    <source>
        <dbReference type="ARBA" id="ARBA00022490"/>
    </source>
</evidence>
<dbReference type="AlphaFoldDB" id="A0A832RXF9"/>
<feature type="binding site" evidence="8">
    <location>
        <position position="511"/>
    </location>
    <ligand>
        <name>Mg(2+)</name>
        <dbReference type="ChEBI" id="CHEBI:18420"/>
        <label>1</label>
    </ligand>
</feature>
<evidence type="ECO:0000313" key="13">
    <source>
        <dbReference type="Proteomes" id="UP000600363"/>
    </source>
</evidence>
<feature type="domain" description="Phosphoribosylformylglycinamidine synthase linker" evidence="11">
    <location>
        <begin position="3"/>
        <end position="36"/>
    </location>
</feature>
<dbReference type="InterPro" id="IPR036676">
    <property type="entry name" value="PurM-like_C_sf"/>
</dbReference>
<dbReference type="GO" id="GO:0005737">
    <property type="term" value="C:cytoplasm"/>
    <property type="evidence" value="ECO:0007669"/>
    <property type="project" value="UniProtKB-SubCell"/>
</dbReference>
<dbReference type="EMBL" id="DUIH01000011">
    <property type="protein sequence ID" value="HIH69539.1"/>
    <property type="molecule type" value="Genomic_DNA"/>
</dbReference>
<dbReference type="GO" id="GO:0006189">
    <property type="term" value="P:'de novo' IMP biosynthetic process"/>
    <property type="evidence" value="ECO:0007669"/>
    <property type="project" value="UniProtKB-UniRule"/>
</dbReference>
<dbReference type="FunFam" id="3.30.1330.10:FF:000004">
    <property type="entry name" value="Phosphoribosylformylglycinamidine synthase subunit PurL"/>
    <property type="match status" value="1"/>
</dbReference>
<feature type="active site" description="Proton acceptor" evidence="8">
    <location>
        <position position="79"/>
    </location>
</feature>
<dbReference type="InterPro" id="IPR041609">
    <property type="entry name" value="PurL_linker"/>
</dbReference>
<feature type="binding site" evidence="8">
    <location>
        <position position="513"/>
    </location>
    <ligand>
        <name>substrate</name>
    </ligand>
</feature>
<accession>A0A832RXF9</accession>
<comment type="catalytic activity">
    <reaction evidence="8">
        <text>N(2)-formyl-N(1)-(5-phospho-beta-D-ribosyl)glycinamide + L-glutamine + ATP + H2O = 2-formamido-N(1)-(5-O-phospho-beta-D-ribosyl)acetamidine + L-glutamate + ADP + phosphate + H(+)</text>
        <dbReference type="Rhea" id="RHEA:17129"/>
        <dbReference type="ChEBI" id="CHEBI:15377"/>
        <dbReference type="ChEBI" id="CHEBI:15378"/>
        <dbReference type="ChEBI" id="CHEBI:29985"/>
        <dbReference type="ChEBI" id="CHEBI:30616"/>
        <dbReference type="ChEBI" id="CHEBI:43474"/>
        <dbReference type="ChEBI" id="CHEBI:58359"/>
        <dbReference type="ChEBI" id="CHEBI:147286"/>
        <dbReference type="ChEBI" id="CHEBI:147287"/>
        <dbReference type="ChEBI" id="CHEBI:456216"/>
        <dbReference type="EC" id="6.3.5.3"/>
    </reaction>
</comment>
<comment type="function">
    <text evidence="8">Part of the phosphoribosylformylglycinamidine synthase complex involved in the purines biosynthetic pathway. Catalyzes the ATP-dependent conversion of formylglycinamide ribonucleotide (FGAR) and glutamine to yield formylglycinamidine ribonucleotide (FGAM) and glutamate. The FGAM synthase complex is composed of three subunits. PurQ produces an ammonia molecule by converting glutamine to glutamate. PurL transfers the ammonia molecule to FGAR to form FGAM in an ATP-dependent manner. PurS interacts with PurQ and PurL and is thought to assist in the transfer of the ammonia molecule from PurQ to PurL.</text>
</comment>
<dbReference type="CDD" id="cd02204">
    <property type="entry name" value="PurL_repeat2"/>
    <property type="match status" value="1"/>
</dbReference>
<evidence type="ECO:0000256" key="4">
    <source>
        <dbReference type="ARBA" id="ARBA00022741"/>
    </source>
</evidence>
<dbReference type="InterPro" id="IPR036921">
    <property type="entry name" value="PurM-like_N_sf"/>
</dbReference>
<dbReference type="PANTHER" id="PTHR43555">
    <property type="entry name" value="PHOSPHORIBOSYLFORMYLGLYCINAMIDINE SYNTHASE SUBUNIT PURL"/>
    <property type="match status" value="1"/>
</dbReference>
<keyword evidence="2 8" id="KW-0436">Ligase</keyword>
<comment type="subunit">
    <text evidence="8">Monomer. Part of the FGAM synthase complex composed of 1 PurL, 1 PurQ and 2 PurS subunits.</text>
</comment>
<dbReference type="SUPFAM" id="SSF55326">
    <property type="entry name" value="PurM N-terminal domain-like"/>
    <property type="match status" value="2"/>
</dbReference>
<dbReference type="Gene3D" id="3.30.1330.10">
    <property type="entry name" value="PurM-like, N-terminal domain"/>
    <property type="match status" value="2"/>
</dbReference>
<feature type="binding site" evidence="8">
    <location>
        <position position="100"/>
    </location>
    <ligand>
        <name>substrate</name>
    </ligand>
</feature>
<proteinExistence type="inferred from homology"/>
<protein>
    <recommendedName>
        <fullName evidence="8">Phosphoribosylformylglycinamidine synthase subunit PurL</fullName>
        <shortName evidence="8">FGAM synthase</shortName>
        <ecNumber evidence="8">6.3.5.3</ecNumber>
    </recommendedName>
    <alternativeName>
        <fullName evidence="8">Formylglycinamide ribonucleotide amidotransferase subunit II</fullName>
        <shortName evidence="8">FGAR amidotransferase II</shortName>
        <shortName evidence="8">FGAR-AT II</shortName>
    </alternativeName>
    <alternativeName>
        <fullName evidence="8">Glutamine amidotransferase PurL</fullName>
    </alternativeName>
    <alternativeName>
        <fullName evidence="8">Phosphoribosylformylglycinamidine synthase subunit II</fullName>
    </alternativeName>
</protein>
<dbReference type="Proteomes" id="UP000600363">
    <property type="component" value="Unassembled WGS sequence"/>
</dbReference>
<reference evidence="12" key="1">
    <citation type="journal article" date="2020" name="bioRxiv">
        <title>A rank-normalized archaeal taxonomy based on genome phylogeny resolves widespread incomplete and uneven classifications.</title>
        <authorList>
            <person name="Rinke C."/>
            <person name="Chuvochina M."/>
            <person name="Mussig A.J."/>
            <person name="Chaumeil P.-A."/>
            <person name="Waite D.W."/>
            <person name="Whitman W.B."/>
            <person name="Parks D.H."/>
            <person name="Hugenholtz P."/>
        </authorList>
    </citation>
    <scope>NUCLEOTIDE SEQUENCE</scope>
    <source>
        <strain evidence="12">UBA12518</strain>
    </source>
</reference>
<feature type="binding site" evidence="8">
    <location>
        <position position="252"/>
    </location>
    <ligand>
        <name>Mg(2+)</name>
        <dbReference type="ChEBI" id="CHEBI:18420"/>
        <label>2</label>
    </ligand>
</feature>
<keyword evidence="6 8" id="KW-0067">ATP-binding</keyword>
<organism evidence="12 13">
    <name type="scientific">Methermicoccus shengliensis</name>
    <dbReference type="NCBI Taxonomy" id="660064"/>
    <lineage>
        <taxon>Archaea</taxon>
        <taxon>Methanobacteriati</taxon>
        <taxon>Methanobacteriota</taxon>
        <taxon>Stenosarchaea group</taxon>
        <taxon>Methanomicrobia</taxon>
        <taxon>Methanosarcinales</taxon>
        <taxon>Methermicoccaceae</taxon>
        <taxon>Methermicoccus</taxon>
    </lineage>
</organism>
<evidence type="ECO:0000256" key="5">
    <source>
        <dbReference type="ARBA" id="ARBA00022755"/>
    </source>
</evidence>
<name>A0A832RXF9_9EURY</name>
<evidence type="ECO:0000313" key="12">
    <source>
        <dbReference type="EMBL" id="HIH69539.1"/>
    </source>
</evidence>
<comment type="caution">
    <text evidence="8">Lacks conserved residue(s) required for the propagation of feature annotation.</text>
</comment>
<dbReference type="InterPro" id="IPR010918">
    <property type="entry name" value="PurM-like_C_dom"/>
</dbReference>
<feature type="binding site" evidence="8">
    <location>
        <begin position="296"/>
        <end position="298"/>
    </location>
    <ligand>
        <name>substrate</name>
    </ligand>
</feature>
<feature type="binding site" evidence="8">
    <location>
        <position position="473"/>
    </location>
    <ligand>
        <name>ATP</name>
        <dbReference type="ChEBI" id="CHEBI:30616"/>
    </ligand>
</feature>
<comment type="caution">
    <text evidence="12">The sequence shown here is derived from an EMBL/GenBank/DDBJ whole genome shotgun (WGS) entry which is preliminary data.</text>
</comment>
<feature type="domain" description="PurM-like N-terminal" evidence="9">
    <location>
        <begin position="58"/>
        <end position="173"/>
    </location>
</feature>
<gene>
    <name evidence="8 12" type="primary">purL</name>
    <name evidence="12" type="ORF">HA299_02790</name>
</gene>
<evidence type="ECO:0000256" key="7">
    <source>
        <dbReference type="ARBA" id="ARBA00022842"/>
    </source>
</evidence>
<dbReference type="GO" id="GO:0004642">
    <property type="term" value="F:phosphoribosylformylglycinamidine synthase activity"/>
    <property type="evidence" value="ECO:0007669"/>
    <property type="project" value="UniProtKB-UniRule"/>
</dbReference>
<dbReference type="UniPathway" id="UPA00074">
    <property type="reaction ID" value="UER00128"/>
</dbReference>
<comment type="subcellular location">
    <subcellularLocation>
        <location evidence="8">Cytoplasm</location>
    </subcellularLocation>
</comment>
<dbReference type="HAMAP" id="MF_00420">
    <property type="entry name" value="PurL_2"/>
    <property type="match status" value="1"/>
</dbReference>
<feature type="domain" description="PurM-like C-terminal" evidence="10">
    <location>
        <begin position="185"/>
        <end position="339"/>
    </location>
</feature>
<evidence type="ECO:0000256" key="8">
    <source>
        <dbReference type="HAMAP-Rule" id="MF_00420"/>
    </source>
</evidence>
<dbReference type="Pfam" id="PF00586">
    <property type="entry name" value="AIRS"/>
    <property type="match status" value="2"/>
</dbReference>
<comment type="pathway">
    <text evidence="8">Purine metabolism; IMP biosynthesis via de novo pathway; 5-amino-1-(5-phospho-D-ribosyl)imidazole from N(2)-formyl-N(1)-(5-phospho-D-ribosyl)glycinamide: step 1/2.</text>
</comment>